<protein>
    <submittedName>
        <fullName evidence="5">Uncharacterized protein</fullName>
    </submittedName>
</protein>
<name>A0A445BRQ3_ARAHY</name>
<feature type="compositionally biased region" description="Polar residues" evidence="2">
    <location>
        <begin position="214"/>
        <end position="224"/>
    </location>
</feature>
<feature type="compositionally biased region" description="Low complexity" evidence="2">
    <location>
        <begin position="337"/>
        <end position="354"/>
    </location>
</feature>
<dbReference type="SMART" id="SM00054">
    <property type="entry name" value="EFh"/>
    <property type="match status" value="4"/>
</dbReference>
<dbReference type="GO" id="GO:0006897">
    <property type="term" value="P:endocytosis"/>
    <property type="evidence" value="ECO:0007669"/>
    <property type="project" value="TreeGrafter"/>
</dbReference>
<dbReference type="CDD" id="cd00052">
    <property type="entry name" value="EH"/>
    <property type="match status" value="2"/>
</dbReference>
<evidence type="ECO:0000256" key="2">
    <source>
        <dbReference type="SAM" id="MobiDB-lite"/>
    </source>
</evidence>
<dbReference type="Proteomes" id="UP000289738">
    <property type="component" value="Chromosome A08"/>
</dbReference>
<keyword evidence="6" id="KW-1185">Reference proteome</keyword>
<feature type="domain" description="EF-hand" evidence="4">
    <location>
        <begin position="476"/>
        <end position="511"/>
    </location>
</feature>
<dbReference type="GO" id="GO:0016197">
    <property type="term" value="P:endosomal transport"/>
    <property type="evidence" value="ECO:0007669"/>
    <property type="project" value="TreeGrafter"/>
</dbReference>
<dbReference type="InterPro" id="IPR002048">
    <property type="entry name" value="EF_hand_dom"/>
</dbReference>
<feature type="compositionally biased region" description="Polar residues" evidence="2">
    <location>
        <begin position="1165"/>
        <end position="1181"/>
    </location>
</feature>
<feature type="region of interest" description="Disordered" evidence="2">
    <location>
        <begin position="214"/>
        <end position="297"/>
    </location>
</feature>
<evidence type="ECO:0000259" key="3">
    <source>
        <dbReference type="PROSITE" id="PS50031"/>
    </source>
</evidence>
<feature type="domain" description="EH" evidence="3">
    <location>
        <begin position="6"/>
        <end position="96"/>
    </location>
</feature>
<evidence type="ECO:0000256" key="1">
    <source>
        <dbReference type="SAM" id="Coils"/>
    </source>
</evidence>
<evidence type="ECO:0000259" key="4">
    <source>
        <dbReference type="PROSITE" id="PS50222"/>
    </source>
</evidence>
<dbReference type="SUPFAM" id="SSF47473">
    <property type="entry name" value="EF-hand"/>
    <property type="match status" value="2"/>
</dbReference>
<organism evidence="5 6">
    <name type="scientific">Arachis hypogaea</name>
    <name type="common">Peanut</name>
    <dbReference type="NCBI Taxonomy" id="3818"/>
    <lineage>
        <taxon>Eukaryota</taxon>
        <taxon>Viridiplantae</taxon>
        <taxon>Streptophyta</taxon>
        <taxon>Embryophyta</taxon>
        <taxon>Tracheophyta</taxon>
        <taxon>Spermatophyta</taxon>
        <taxon>Magnoliopsida</taxon>
        <taxon>eudicotyledons</taxon>
        <taxon>Gunneridae</taxon>
        <taxon>Pentapetalae</taxon>
        <taxon>rosids</taxon>
        <taxon>fabids</taxon>
        <taxon>Fabales</taxon>
        <taxon>Fabaceae</taxon>
        <taxon>Papilionoideae</taxon>
        <taxon>50 kb inversion clade</taxon>
        <taxon>dalbergioids sensu lato</taxon>
        <taxon>Dalbergieae</taxon>
        <taxon>Pterocarpus clade</taxon>
        <taxon>Arachis</taxon>
    </lineage>
</organism>
<dbReference type="GO" id="GO:0005634">
    <property type="term" value="C:nucleus"/>
    <property type="evidence" value="ECO:0007669"/>
    <property type="project" value="TreeGrafter"/>
</dbReference>
<feature type="region of interest" description="Disordered" evidence="2">
    <location>
        <begin position="333"/>
        <end position="362"/>
    </location>
</feature>
<accession>A0A445BRQ3</accession>
<feature type="compositionally biased region" description="Polar residues" evidence="2">
    <location>
        <begin position="249"/>
        <end position="259"/>
    </location>
</feature>
<feature type="compositionally biased region" description="Low complexity" evidence="2">
    <location>
        <begin position="268"/>
        <end position="285"/>
    </location>
</feature>
<feature type="compositionally biased region" description="Polar residues" evidence="2">
    <location>
        <begin position="424"/>
        <end position="436"/>
    </location>
</feature>
<dbReference type="EMBL" id="SDMP01000008">
    <property type="protein sequence ID" value="RYR41365.1"/>
    <property type="molecule type" value="Genomic_DNA"/>
</dbReference>
<keyword evidence="1" id="KW-0175">Coiled coil</keyword>
<feature type="coiled-coil region" evidence="1">
    <location>
        <begin position="640"/>
        <end position="730"/>
    </location>
</feature>
<dbReference type="Pfam" id="PF12763">
    <property type="entry name" value="EH"/>
    <property type="match status" value="2"/>
</dbReference>
<feature type="compositionally biased region" description="Basic and acidic residues" evidence="2">
    <location>
        <begin position="895"/>
        <end position="905"/>
    </location>
</feature>
<dbReference type="PANTHER" id="PTHR11216">
    <property type="entry name" value="EH DOMAIN"/>
    <property type="match status" value="1"/>
</dbReference>
<feature type="region of interest" description="Disordered" evidence="2">
    <location>
        <begin position="377"/>
        <end position="442"/>
    </location>
</feature>
<dbReference type="SMART" id="SM00027">
    <property type="entry name" value="EH"/>
    <property type="match status" value="2"/>
</dbReference>
<feature type="domain" description="EF-hand" evidence="4">
    <location>
        <begin position="5"/>
        <end position="40"/>
    </location>
</feature>
<sequence>MAAPPNMDQFEAYFRRADLDGDGRISGAEAVSFFMGSNLPKPVLAQVWNYADQAKTGFLGRNEFYNALRLVTVAQSKRDLTPDIVKAALYGPAAAKIPAPQINLAALPPPRQNAVAPAASMPQMGVTALRPNAVAPAVSMPQMGVTAPRPNSVAPAASMPQMGVTAPHPNSISPAASMTMGVTAPTSTQGFAYRGQGFPGPAANQQYFPSQLGPTMRQPQSMPATSAPRPQQGVVGPDISKGVSVAGHNLSNPSISSGWNSGGPGTVAARPGGLAPSLPLSTSAPPLAPVSPMSQPTTVNTRALSVSGNGFSSNSVLGNDLFSTTSSTLKQEPAGQSFSFSSSPASSAIVPVSSGAQPATKKNALDSLQSAFSMQPVGSQFQRGQSASHPSQQISPPASASHPSQQISPPASSPHASSGISAGLGNTNSDNSQQSWPKMKPSDVQKYTRVFMEVDTDRDGKITGEQARSLFLSWRLPIDVLKKVWDLSDQDNDSMLSLKEFCYALYLMERYREGHSLPPTLPHNVMFDETLLSMLGHPKIPHGGAAWGIRPGIDILDGTFTSCLSQGFQQQQGTPGARPVAPIAGLRPPVQGTSVQVSGNMLPNQQKSGAPVLEDSFMNRTNNGEQHMPKPQDATTTEKAEEAENVILDSKEKLEYYRNKMQELVLYKSRCDNRLNEITERASADKREAELLSKKYEEKYKQVAEIASKLTVEEAKFRDIQERKVELQQAIVKMEQGGSADGILQVRADRIQSDLEELFKALAERCKKHGIDVKSIAMVQLPTGWQPGIAEGAALWDEDWDKFEDEGFANDLTFAKHASPKSKPTFVKGEQNFPDDNSAYGSPVNANGKQETAINGDYAVEDKSYTHSEDGFARSPRGSPAGRTTVEDSPFVKSPRGDAETRSFDESTWGAFDNNDDVDSVWNFPGTKDSDGDFFKSGDFGINPIRTGSTHADGMFQAKSPFTFDDSVPATPLSKFSNSPRYKNSTFDDSVPATPLSKFGNSPRYSEAGDFFETSRFDSRFDSFSMHDGGFSPQPEGFTRFDSFSSSKDFGYSSENFTRSDSMSSNRDFGLNNDKFARFDSISSSRDVGFNNDKFSRFDSISSSSQDFGYHPETFTRFDSMSSSSKDFGHARFDSISSTKDLGHSSAFSFDDTDPFGSSGPFKVSSDTNSSKKGSDNWSAF</sequence>
<dbReference type="GO" id="GO:0005886">
    <property type="term" value="C:plasma membrane"/>
    <property type="evidence" value="ECO:0007669"/>
    <property type="project" value="TreeGrafter"/>
</dbReference>
<feature type="region of interest" description="Disordered" evidence="2">
    <location>
        <begin position="1138"/>
        <end position="1181"/>
    </location>
</feature>
<dbReference type="InterPro" id="IPR000261">
    <property type="entry name" value="EH_dom"/>
</dbReference>
<gene>
    <name evidence="5" type="ORF">Ahy_A08g037763</name>
</gene>
<dbReference type="PANTHER" id="PTHR11216:SF137">
    <property type="entry name" value="CALCIUM-BINDING EF HAND FAMILY PROTEIN"/>
    <property type="match status" value="1"/>
</dbReference>
<dbReference type="InterPro" id="IPR011992">
    <property type="entry name" value="EF-hand-dom_pair"/>
</dbReference>
<dbReference type="PROSITE" id="PS50222">
    <property type="entry name" value="EF_HAND_2"/>
    <property type="match status" value="2"/>
</dbReference>
<feature type="region of interest" description="Disordered" evidence="2">
    <location>
        <begin position="620"/>
        <end position="639"/>
    </location>
</feature>
<dbReference type="PROSITE" id="PS50031">
    <property type="entry name" value="EH"/>
    <property type="match status" value="2"/>
</dbReference>
<proteinExistence type="predicted"/>
<reference evidence="5 6" key="1">
    <citation type="submission" date="2019-01" db="EMBL/GenBank/DDBJ databases">
        <title>Sequencing of cultivated peanut Arachis hypogaea provides insights into genome evolution and oil improvement.</title>
        <authorList>
            <person name="Chen X."/>
        </authorList>
    </citation>
    <scope>NUCLEOTIDE SEQUENCE [LARGE SCALE GENOMIC DNA]</scope>
    <source>
        <strain evidence="6">cv. Fuhuasheng</strain>
        <tissue evidence="5">Leaves</tissue>
    </source>
</reference>
<comment type="caution">
    <text evidence="5">The sequence shown here is derived from an EMBL/GenBank/DDBJ whole genome shotgun (WGS) entry which is preliminary data.</text>
</comment>
<dbReference type="GO" id="GO:0005737">
    <property type="term" value="C:cytoplasm"/>
    <property type="evidence" value="ECO:0007669"/>
    <property type="project" value="TreeGrafter"/>
</dbReference>
<feature type="domain" description="EH" evidence="3">
    <location>
        <begin position="443"/>
        <end position="526"/>
    </location>
</feature>
<dbReference type="GO" id="GO:0005509">
    <property type="term" value="F:calcium ion binding"/>
    <property type="evidence" value="ECO:0007669"/>
    <property type="project" value="InterPro"/>
</dbReference>
<dbReference type="Gene3D" id="1.10.238.10">
    <property type="entry name" value="EF-hand"/>
    <property type="match status" value="2"/>
</dbReference>
<feature type="compositionally biased region" description="Low complexity" evidence="2">
    <location>
        <begin position="385"/>
        <end position="423"/>
    </location>
</feature>
<evidence type="ECO:0000313" key="5">
    <source>
        <dbReference type="EMBL" id="RYR41365.1"/>
    </source>
</evidence>
<feature type="region of interest" description="Disordered" evidence="2">
    <location>
        <begin position="867"/>
        <end position="908"/>
    </location>
</feature>
<evidence type="ECO:0000313" key="6">
    <source>
        <dbReference type="Proteomes" id="UP000289738"/>
    </source>
</evidence>
<dbReference type="AlphaFoldDB" id="A0A445BRQ3"/>
<dbReference type="STRING" id="3818.A0A445BRQ3"/>